<comment type="similarity">
    <text evidence="2">Belongs to the AmiS/UreI family.</text>
</comment>
<gene>
    <name evidence="9" type="ORF">RMCB_1534</name>
</gene>
<evidence type="ECO:0000256" key="4">
    <source>
        <dbReference type="ARBA" id="ARBA00022475"/>
    </source>
</evidence>
<comment type="caution">
    <text evidence="9">The sequence shown here is derived from an EMBL/GenBank/DDBJ whole genome shotgun (WGS) entry which is preliminary data.</text>
</comment>
<dbReference type="Proteomes" id="UP000069620">
    <property type="component" value="Unassembled WGS sequence"/>
</dbReference>
<evidence type="ECO:0000256" key="6">
    <source>
        <dbReference type="ARBA" id="ARBA00022989"/>
    </source>
</evidence>
<evidence type="ECO:0000256" key="7">
    <source>
        <dbReference type="ARBA" id="ARBA00023136"/>
    </source>
</evidence>
<dbReference type="InterPro" id="IPR003211">
    <property type="entry name" value="AmiSUreI_transpt"/>
</dbReference>
<protein>
    <submittedName>
        <fullName evidence="9">Urea/amide ABC transporter transmembrane protein</fullName>
    </submittedName>
</protein>
<reference evidence="10" key="1">
    <citation type="journal article" date="2016" name="Genome Announc.">
        <title>Draft Genome Sequences of Five Rapidly Growing Mycobacterium Species, M. thermoresistibile, M. fortuitum subsp. acetamidolyticum, M. canariasense, M. brisbanense, and M. novocastrense.</title>
        <authorList>
            <person name="Katahira K."/>
            <person name="Ogura Y."/>
            <person name="Gotoh Y."/>
            <person name="Hayashi T."/>
        </authorList>
    </citation>
    <scope>NUCLEOTIDE SEQUENCE [LARGE SCALE GENOMIC DNA]</scope>
    <source>
        <strain evidence="10">JCM15654</strain>
    </source>
</reference>
<feature type="transmembrane region" description="Helical" evidence="8">
    <location>
        <begin position="199"/>
        <end position="218"/>
    </location>
</feature>
<keyword evidence="6 8" id="KW-1133">Transmembrane helix</keyword>
<keyword evidence="4" id="KW-1003">Cell membrane</keyword>
<accession>A0A124DZI2</accession>
<keyword evidence="7 8" id="KW-0472">Membrane</keyword>
<evidence type="ECO:0000256" key="2">
    <source>
        <dbReference type="ARBA" id="ARBA00010068"/>
    </source>
</evidence>
<feature type="transmembrane region" description="Helical" evidence="8">
    <location>
        <begin position="85"/>
        <end position="103"/>
    </location>
</feature>
<evidence type="ECO:0000256" key="5">
    <source>
        <dbReference type="ARBA" id="ARBA00022692"/>
    </source>
</evidence>
<dbReference type="GO" id="GO:0005886">
    <property type="term" value="C:plasma membrane"/>
    <property type="evidence" value="ECO:0007669"/>
    <property type="project" value="UniProtKB-SubCell"/>
</dbReference>
<dbReference type="CDD" id="cd13429">
    <property type="entry name" value="UreI_AmiS_like_2"/>
    <property type="match status" value="1"/>
</dbReference>
<feature type="transmembrane region" description="Helical" evidence="8">
    <location>
        <begin position="170"/>
        <end position="193"/>
    </location>
</feature>
<keyword evidence="10" id="KW-1185">Reference proteome</keyword>
<evidence type="ECO:0000256" key="1">
    <source>
        <dbReference type="ARBA" id="ARBA00004651"/>
    </source>
</evidence>
<proteinExistence type="inferred from homology"/>
<reference evidence="10" key="2">
    <citation type="submission" date="2016-02" db="EMBL/GenBank/DDBJ databases">
        <title>Draft genome sequence of five rapidly growing Mycobacterium species.</title>
        <authorList>
            <person name="Katahira K."/>
            <person name="Gotou Y."/>
            <person name="Iida K."/>
            <person name="Ogura Y."/>
            <person name="Hayashi T."/>
        </authorList>
    </citation>
    <scope>NUCLEOTIDE SEQUENCE [LARGE SCALE GENOMIC DNA]</scope>
    <source>
        <strain evidence="10">JCM15654</strain>
    </source>
</reference>
<dbReference type="STRING" id="146020.RMCB_1534"/>
<evidence type="ECO:0000313" key="9">
    <source>
        <dbReference type="EMBL" id="GAS87438.1"/>
    </source>
</evidence>
<dbReference type="Pfam" id="PF02293">
    <property type="entry name" value="AmiS_UreI"/>
    <property type="match status" value="1"/>
</dbReference>
<evidence type="ECO:0000313" key="10">
    <source>
        <dbReference type="Proteomes" id="UP000069620"/>
    </source>
</evidence>
<dbReference type="Gene3D" id="1.25.40.600">
    <property type="match status" value="1"/>
</dbReference>
<evidence type="ECO:0000256" key="3">
    <source>
        <dbReference type="ARBA" id="ARBA00022448"/>
    </source>
</evidence>
<dbReference type="InterPro" id="IPR038523">
    <property type="entry name" value="AmiSUreI_transpt_sf"/>
</dbReference>
<dbReference type="AlphaFoldDB" id="A0A124DZI2"/>
<dbReference type="EMBL" id="BCSX01000018">
    <property type="protein sequence ID" value="GAS87438.1"/>
    <property type="molecule type" value="Genomic_DNA"/>
</dbReference>
<name>A0A124DZI2_9MYCO</name>
<comment type="subcellular location">
    <subcellularLocation>
        <location evidence="1">Cell membrane</location>
        <topology evidence="1">Multi-pass membrane protein</topology>
    </subcellularLocation>
</comment>
<evidence type="ECO:0000256" key="8">
    <source>
        <dbReference type="SAM" id="Phobius"/>
    </source>
</evidence>
<feature type="transmembrane region" description="Helical" evidence="8">
    <location>
        <begin position="110"/>
        <end position="130"/>
    </location>
</feature>
<feature type="transmembrane region" description="Helical" evidence="8">
    <location>
        <begin position="27"/>
        <end position="47"/>
    </location>
</feature>
<sequence length="240" mass="25532">MAAPRRFRIDQAERSVRGLGRPLMGNVGLLFVGVVLLVNGLVAIGVVDGRGAAPLNLFVGSAQIVVPTLVLAQSGGDLAVVNAAWPSYLFGFTYLWFGLIQIFDIDGRGFGWYCSFVAVVVTFLAIRSVGTDPVFAVIWATWAIIWTLFFVMLGLGVTRAGRVDLGHFTGWFVILLGIPTCTVPALLLLNGLWTTSVAAGYGALVVLAIATVLSVALAQRSARRDTSADVGHDVKADLRV</sequence>
<keyword evidence="5 8" id="KW-0812">Transmembrane</keyword>
<organism evidence="9 10">
    <name type="scientific">Mycolicibacterium brisbanense</name>
    <dbReference type="NCBI Taxonomy" id="146020"/>
    <lineage>
        <taxon>Bacteria</taxon>
        <taxon>Bacillati</taxon>
        <taxon>Actinomycetota</taxon>
        <taxon>Actinomycetes</taxon>
        <taxon>Mycobacteriales</taxon>
        <taxon>Mycobacteriaceae</taxon>
        <taxon>Mycolicibacterium</taxon>
    </lineage>
</organism>
<feature type="transmembrane region" description="Helical" evidence="8">
    <location>
        <begin position="136"/>
        <end position="158"/>
    </location>
</feature>
<keyword evidence="3" id="KW-0813">Transport</keyword>